<dbReference type="CDD" id="cd22919">
    <property type="entry name" value="HFD_CENP-S"/>
    <property type="match status" value="1"/>
</dbReference>
<name>A0A8B7R3K5_HIPAR</name>
<dbReference type="Pfam" id="PF15630">
    <property type="entry name" value="CENP-S"/>
    <property type="match status" value="1"/>
</dbReference>
<dbReference type="KEGG" id="hai:109381210"/>
<dbReference type="PANTHER" id="PTHR22980:SF0">
    <property type="entry name" value="CENTROMERE PROTEIN S"/>
    <property type="match status" value="1"/>
</dbReference>
<dbReference type="GeneID" id="109381210"/>
<dbReference type="Proteomes" id="UP000694851">
    <property type="component" value="Unplaced"/>
</dbReference>
<dbReference type="GO" id="GO:0046982">
    <property type="term" value="F:protein heterodimerization activity"/>
    <property type="evidence" value="ECO:0007669"/>
    <property type="project" value="InterPro"/>
</dbReference>
<keyword evidence="3" id="KW-0227">DNA damage</keyword>
<dbReference type="Gene3D" id="1.10.20.10">
    <property type="entry name" value="Histone, subunit A"/>
    <property type="match status" value="1"/>
</dbReference>
<dbReference type="SUPFAM" id="SSF47113">
    <property type="entry name" value="Histone-fold"/>
    <property type="match status" value="1"/>
</dbReference>
<dbReference type="InterPro" id="IPR009072">
    <property type="entry name" value="Histone-fold"/>
</dbReference>
<keyword evidence="4" id="KW-0238">DNA-binding</keyword>
<feature type="region of interest" description="Disordered" evidence="6">
    <location>
        <begin position="49"/>
        <end position="76"/>
    </location>
</feature>
<dbReference type="GO" id="GO:0003677">
    <property type="term" value="F:DNA binding"/>
    <property type="evidence" value="ECO:0007669"/>
    <property type="project" value="UniProtKB-KW"/>
</dbReference>
<keyword evidence="5" id="KW-0234">DNA repair</keyword>
<evidence type="ECO:0000256" key="2">
    <source>
        <dbReference type="ARBA" id="ARBA00016400"/>
    </source>
</evidence>
<dbReference type="GO" id="GO:0003682">
    <property type="term" value="F:chromatin binding"/>
    <property type="evidence" value="ECO:0007669"/>
    <property type="project" value="TreeGrafter"/>
</dbReference>
<accession>A0A8B7R3K5</accession>
<proteinExistence type="inferred from homology"/>
<comment type="similarity">
    <text evidence="1">Belongs to the TAF9 family. CENP-S/MHF1 subfamily.</text>
</comment>
<protein>
    <recommendedName>
        <fullName evidence="2">Centromere protein S</fullName>
    </recommendedName>
</protein>
<evidence type="ECO:0000256" key="1">
    <source>
        <dbReference type="ARBA" id="ARBA00006612"/>
    </source>
</evidence>
<dbReference type="GO" id="GO:0000712">
    <property type="term" value="P:resolution of meiotic recombination intermediates"/>
    <property type="evidence" value="ECO:0007669"/>
    <property type="project" value="TreeGrafter"/>
</dbReference>
<keyword evidence="7" id="KW-1185">Reference proteome</keyword>
<evidence type="ECO:0000256" key="6">
    <source>
        <dbReference type="SAM" id="MobiDB-lite"/>
    </source>
</evidence>
<dbReference type="AlphaFoldDB" id="A0A8B7R3K5"/>
<dbReference type="GO" id="GO:0071821">
    <property type="term" value="C:FANCM-MHF complex"/>
    <property type="evidence" value="ECO:0007669"/>
    <property type="project" value="InterPro"/>
</dbReference>
<dbReference type="GO" id="GO:0031297">
    <property type="term" value="P:replication fork processing"/>
    <property type="evidence" value="ECO:0007669"/>
    <property type="project" value="TreeGrafter"/>
</dbReference>
<feature type="compositionally biased region" description="Acidic residues" evidence="6">
    <location>
        <begin position="206"/>
        <end position="215"/>
    </location>
</feature>
<feature type="region of interest" description="Disordered" evidence="6">
    <location>
        <begin position="182"/>
        <end position="215"/>
    </location>
</feature>
<dbReference type="GO" id="GO:0043240">
    <property type="term" value="C:Fanconi anaemia nuclear complex"/>
    <property type="evidence" value="ECO:0007669"/>
    <property type="project" value="TreeGrafter"/>
</dbReference>
<evidence type="ECO:0000256" key="3">
    <source>
        <dbReference type="ARBA" id="ARBA00022763"/>
    </source>
</evidence>
<dbReference type="GO" id="GO:0006281">
    <property type="term" value="P:DNA repair"/>
    <property type="evidence" value="ECO:0007669"/>
    <property type="project" value="UniProtKB-KW"/>
</dbReference>
<dbReference type="RefSeq" id="XP_019495222.1">
    <property type="nucleotide sequence ID" value="XM_019639677.1"/>
</dbReference>
<dbReference type="OrthoDB" id="1872155at2759"/>
<dbReference type="InterPro" id="IPR029003">
    <property type="entry name" value="CENP-S/Mhf1"/>
</dbReference>
<evidence type="ECO:0000256" key="4">
    <source>
        <dbReference type="ARBA" id="ARBA00023125"/>
    </source>
</evidence>
<gene>
    <name evidence="8" type="primary">CENPS</name>
</gene>
<dbReference type="CTD" id="378708"/>
<organism evidence="7 8">
    <name type="scientific">Hipposideros armiger</name>
    <name type="common">Great Himalayan leaf-nosed bat</name>
    <dbReference type="NCBI Taxonomy" id="186990"/>
    <lineage>
        <taxon>Eukaryota</taxon>
        <taxon>Metazoa</taxon>
        <taxon>Chordata</taxon>
        <taxon>Craniata</taxon>
        <taxon>Vertebrata</taxon>
        <taxon>Euteleostomi</taxon>
        <taxon>Mammalia</taxon>
        <taxon>Eutheria</taxon>
        <taxon>Laurasiatheria</taxon>
        <taxon>Chiroptera</taxon>
        <taxon>Yinpterochiroptera</taxon>
        <taxon>Rhinolophoidea</taxon>
        <taxon>Hipposideridae</taxon>
        <taxon>Hipposideros</taxon>
    </lineage>
</organism>
<sequence>MRSQWILQDITEVGAVWNLPERNVAEQRCPPTHLLSQRWRLRPWLGSVSTRGKAGAGPEQTGRARASQGGRRGRAGGRVELRALSLRAARRREPRRENLTAPCRSPSLSARAPAWIGRRDGGRGGGRRAAAILLSTENFAKDLEMFARHAKRSTINTEDVKLLARRSNSLLRYITEKNEEIAQGNQERKAKKKKKLEDENNSVEPAEADVEESET</sequence>
<evidence type="ECO:0000313" key="8">
    <source>
        <dbReference type="RefSeq" id="XP_019495222.1"/>
    </source>
</evidence>
<reference evidence="8" key="1">
    <citation type="submission" date="2025-08" db="UniProtKB">
        <authorList>
            <consortium name="RefSeq"/>
        </authorList>
    </citation>
    <scope>IDENTIFICATION</scope>
    <source>
        <tissue evidence="8">Muscle</tissue>
    </source>
</reference>
<evidence type="ECO:0000313" key="7">
    <source>
        <dbReference type="Proteomes" id="UP000694851"/>
    </source>
</evidence>
<dbReference type="PANTHER" id="PTHR22980">
    <property type="entry name" value="CORTISTATIN"/>
    <property type="match status" value="1"/>
</dbReference>
<evidence type="ECO:0000256" key="5">
    <source>
        <dbReference type="ARBA" id="ARBA00023204"/>
    </source>
</evidence>